<feature type="compositionally biased region" description="Basic and acidic residues" evidence="1">
    <location>
        <begin position="468"/>
        <end position="477"/>
    </location>
</feature>
<reference evidence="2" key="1">
    <citation type="submission" date="2023-10" db="EMBL/GenBank/DDBJ databases">
        <authorList>
            <person name="Chen Y."/>
            <person name="Shah S."/>
            <person name="Dougan E. K."/>
            <person name="Thang M."/>
            <person name="Chan C."/>
        </authorList>
    </citation>
    <scope>NUCLEOTIDE SEQUENCE [LARGE SCALE GENOMIC DNA]</scope>
</reference>
<sequence>MEEDLDAWHGADVLSAALGQAMERQPGAPDLDDCVDLQVYFDGTPRASEAGEAVAFLRARMCEAFEVLGSELARYLWHRDRFVLEVCLGEGPGDEPHLAGHLRTGDGVEDEWFVVHLLQRLTARCPDASCRVVDSDGELLLIEAALAAPRWLTPTNAENRCWLRGGRVHILPKPVPPEPQRLSRQDALRHLRAAGAATAAKEKVQLAIRERLQDFPRRAVELSTHVARAVLPVPVARLLVAFPQLVGLALDHLPTPPAAEMQRLRRQLEGQESEACFDCEGPPAQETTCIGVRFTRCQFARLAGLRCQLPSRFSQKRWRQPRKADVGLKAMQLGATLCAGLEHAYLQGPRSATALLRWPSWAAAAAALPPSLPWSPDPAFARHAAALRPPPGAGSASARRAYLQQSSLDAPMRPELRAWLADADGRLAEAVDLAAHWRDEDDEDAWLRVSPEELEAKMQARQAEFDDWDRRRQKPSDGDQGAATAEPEGPGAGELERELAGMGQQLSRLLERASCVDGLEAARQPGAARPAAAGQEGSGSDSSGAEDCDVLGMEDEPPSEGDEDESEAEPSPEAELRSYMAELDDQLEEVLDGGGGDEGAPAGEGGGLPLTSHHVRVHGAEPLDLDVHAMEHVLASFCAESRLDPGPAGLLLRELGLAAAGGGADVRKAAAGRAAPCPGACELDSMD</sequence>
<comment type="caution">
    <text evidence="2">The sequence shown here is derived from an EMBL/GenBank/DDBJ whole genome shotgun (WGS) entry which is preliminary data.</text>
</comment>
<evidence type="ECO:0000313" key="3">
    <source>
        <dbReference type="Proteomes" id="UP001189429"/>
    </source>
</evidence>
<gene>
    <name evidence="2" type="ORF">PCOR1329_LOCUS1970</name>
</gene>
<feature type="region of interest" description="Disordered" evidence="1">
    <location>
        <begin position="460"/>
        <end position="494"/>
    </location>
</feature>
<dbReference type="PANTHER" id="PTHR13060:SF0">
    <property type="entry name" value="PROTEIN ECDYSONELESS HOMOLOG"/>
    <property type="match status" value="1"/>
</dbReference>
<accession>A0ABN9PGW6</accession>
<dbReference type="Proteomes" id="UP001189429">
    <property type="component" value="Unassembled WGS sequence"/>
</dbReference>
<feature type="compositionally biased region" description="Acidic residues" evidence="1">
    <location>
        <begin position="544"/>
        <end position="572"/>
    </location>
</feature>
<dbReference type="Pfam" id="PF07093">
    <property type="entry name" value="SGT1"/>
    <property type="match status" value="1"/>
</dbReference>
<feature type="compositionally biased region" description="Low complexity" evidence="1">
    <location>
        <begin position="521"/>
        <end position="543"/>
    </location>
</feature>
<organism evidence="2 3">
    <name type="scientific">Prorocentrum cordatum</name>
    <dbReference type="NCBI Taxonomy" id="2364126"/>
    <lineage>
        <taxon>Eukaryota</taxon>
        <taxon>Sar</taxon>
        <taxon>Alveolata</taxon>
        <taxon>Dinophyceae</taxon>
        <taxon>Prorocentrales</taxon>
        <taxon>Prorocentraceae</taxon>
        <taxon>Prorocentrum</taxon>
    </lineage>
</organism>
<dbReference type="EMBL" id="CAUYUJ010000481">
    <property type="protein sequence ID" value="CAK0790775.1"/>
    <property type="molecule type" value="Genomic_DNA"/>
</dbReference>
<name>A0ABN9PGW6_9DINO</name>
<dbReference type="PANTHER" id="PTHR13060">
    <property type="entry name" value="SGT1 PROTEIN HSGT1 SUPPRESSOR OF GCR2"/>
    <property type="match status" value="1"/>
</dbReference>
<evidence type="ECO:0000256" key="1">
    <source>
        <dbReference type="SAM" id="MobiDB-lite"/>
    </source>
</evidence>
<protein>
    <submittedName>
        <fullName evidence="2">Uncharacterized protein</fullName>
    </submittedName>
</protein>
<evidence type="ECO:0000313" key="2">
    <source>
        <dbReference type="EMBL" id="CAK0790775.1"/>
    </source>
</evidence>
<dbReference type="InterPro" id="IPR010770">
    <property type="entry name" value="Ecd"/>
</dbReference>
<keyword evidence="3" id="KW-1185">Reference proteome</keyword>
<proteinExistence type="predicted"/>
<feature type="region of interest" description="Disordered" evidence="1">
    <location>
        <begin position="521"/>
        <end position="574"/>
    </location>
</feature>